<organism evidence="1 2">
    <name type="scientific">Emcibacter nanhaiensis</name>
    <dbReference type="NCBI Taxonomy" id="1505037"/>
    <lineage>
        <taxon>Bacteria</taxon>
        <taxon>Pseudomonadati</taxon>
        <taxon>Pseudomonadota</taxon>
        <taxon>Alphaproteobacteria</taxon>
        <taxon>Emcibacterales</taxon>
        <taxon>Emcibacteraceae</taxon>
        <taxon>Emcibacter</taxon>
    </lineage>
</organism>
<sequence length="249" mass="27600">MSKCFLNGFGECGGKITREHYISNVVLQNINVNEGMVIGGLPWQPQNSLQKIGIASLQSKILCERHNSSLSEMDSVAGKLFSTLDNIDKSPSTVQAATLIDGRLVERWLLKVVCGLIAGPKIGNGVVAKEWKKILVGGQWPEGWGLYLPVQLGSQIFSTELYLETLVNPETNEILCCKFKIAGVGFNLLLGRPDDPASFGLYRPRGIIFDIPNMEKRVELDWDIENNNAVIYKKIGKTDRNPPHCDDWA</sequence>
<accession>A0A501PC36</accession>
<dbReference type="AlphaFoldDB" id="A0A501PC36"/>
<name>A0A501PC36_9PROT</name>
<proteinExistence type="predicted"/>
<reference evidence="2" key="1">
    <citation type="submission" date="2019-06" db="EMBL/GenBank/DDBJ databases">
        <title>The complete genome of Emcibacter congregatus ZYLT.</title>
        <authorList>
            <person name="Zhao Z."/>
        </authorList>
    </citation>
    <scope>NUCLEOTIDE SEQUENCE [LARGE SCALE GENOMIC DNA]</scope>
    <source>
        <strain evidence="2">MCCC 1A06723</strain>
    </source>
</reference>
<dbReference type="OrthoDB" id="583051at2"/>
<comment type="caution">
    <text evidence="1">The sequence shown here is derived from an EMBL/GenBank/DDBJ whole genome shotgun (WGS) entry which is preliminary data.</text>
</comment>
<evidence type="ECO:0000313" key="1">
    <source>
        <dbReference type="EMBL" id="TPD57454.1"/>
    </source>
</evidence>
<keyword evidence="2" id="KW-1185">Reference proteome</keyword>
<gene>
    <name evidence="1" type="ORF">FIV46_15140</name>
</gene>
<dbReference type="Proteomes" id="UP000319148">
    <property type="component" value="Unassembled WGS sequence"/>
</dbReference>
<dbReference type="EMBL" id="VFIY01000018">
    <property type="protein sequence ID" value="TPD57454.1"/>
    <property type="molecule type" value="Genomic_DNA"/>
</dbReference>
<dbReference type="RefSeq" id="WP_139941769.1">
    <property type="nucleotide sequence ID" value="NZ_JBHSYP010000005.1"/>
</dbReference>
<evidence type="ECO:0000313" key="2">
    <source>
        <dbReference type="Proteomes" id="UP000319148"/>
    </source>
</evidence>
<protein>
    <submittedName>
        <fullName evidence="1">Uncharacterized protein</fullName>
    </submittedName>
</protein>